<dbReference type="Proteomes" id="UP000828236">
    <property type="component" value="Unassembled WGS sequence"/>
</dbReference>
<gene>
    <name evidence="4" type="ORF">DERF_013468</name>
    <name evidence="3" type="ORF">HUG17_1143</name>
</gene>
<evidence type="ECO:0000313" key="5">
    <source>
        <dbReference type="Proteomes" id="UP000790347"/>
    </source>
</evidence>
<accession>A0A922KVA2</accession>
<reference evidence="4" key="1">
    <citation type="submission" date="2013-05" db="EMBL/GenBank/DDBJ databases">
        <authorList>
            <person name="Yim A.K.Y."/>
            <person name="Chan T.F."/>
            <person name="Ji K.M."/>
            <person name="Liu X.Y."/>
            <person name="Zhou J.W."/>
            <person name="Li R.Q."/>
            <person name="Yang K.Y."/>
            <person name="Li J."/>
            <person name="Li M."/>
            <person name="Law P.T.W."/>
            <person name="Wu Y.L."/>
            <person name="Cai Z.L."/>
            <person name="Qin H."/>
            <person name="Bao Y."/>
            <person name="Leung R.K.K."/>
            <person name="Ng P.K.S."/>
            <person name="Zou J."/>
            <person name="Zhong X.J."/>
            <person name="Ran P.X."/>
            <person name="Zhong N.S."/>
            <person name="Liu Z.G."/>
            <person name="Tsui S.K.W."/>
        </authorList>
    </citation>
    <scope>NUCLEOTIDE SEQUENCE</scope>
    <source>
        <strain evidence="4">Derf</strain>
        <tissue evidence="4">Whole organism</tissue>
    </source>
</reference>
<proteinExistence type="predicted"/>
<feature type="transmembrane region" description="Helical" evidence="2">
    <location>
        <begin position="6"/>
        <end position="26"/>
    </location>
</feature>
<comment type="caution">
    <text evidence="4">The sequence shown here is derived from an EMBL/GenBank/DDBJ whole genome shotgun (WGS) entry which is preliminary data.</text>
</comment>
<keyword evidence="2" id="KW-1133">Transmembrane helix</keyword>
<reference evidence="3" key="2">
    <citation type="submission" date="2020-06" db="EMBL/GenBank/DDBJ databases">
        <authorList>
            <person name="Ji K."/>
            <person name="Li J."/>
        </authorList>
    </citation>
    <scope>NUCLEOTIDE SEQUENCE</scope>
    <source>
        <strain evidence="3">JKM2019</strain>
        <tissue evidence="3">Whole body</tissue>
    </source>
</reference>
<dbReference type="EMBL" id="ASGP02000007">
    <property type="protein sequence ID" value="KAH9497476.1"/>
    <property type="molecule type" value="Genomic_DNA"/>
</dbReference>
<name>A0A922KVA2_DERFA</name>
<keyword evidence="2" id="KW-0812">Transmembrane</keyword>
<evidence type="ECO:0000313" key="4">
    <source>
        <dbReference type="EMBL" id="KAH9497476.1"/>
    </source>
</evidence>
<reference evidence="3" key="3">
    <citation type="journal article" date="2021" name="World Allergy Organ. J.">
        <title>Chromosome-level assembly of Dermatophagoides farinae genome and transcriptome reveals two novel allergens Der f 37 and Der f 39.</title>
        <authorList>
            <person name="Chen J."/>
            <person name="Cai Z."/>
            <person name="Fan D."/>
            <person name="Hu J."/>
            <person name="Hou Y."/>
            <person name="He Y."/>
            <person name="Zhang Z."/>
            <person name="Zhao Z."/>
            <person name="Gao P."/>
            <person name="Hu W."/>
            <person name="Sun J."/>
            <person name="Li J."/>
            <person name="Ji K."/>
        </authorList>
    </citation>
    <scope>NUCLEOTIDE SEQUENCE</scope>
    <source>
        <strain evidence="3">JKM2019</strain>
    </source>
</reference>
<keyword evidence="2" id="KW-0472">Membrane</keyword>
<evidence type="ECO:0000256" key="2">
    <source>
        <dbReference type="SAM" id="Phobius"/>
    </source>
</evidence>
<dbReference type="Proteomes" id="UP000790347">
    <property type="component" value="Unassembled WGS sequence"/>
</dbReference>
<dbReference type="AlphaFoldDB" id="A0A922KVA2"/>
<dbReference type="EMBL" id="SDOV01000001">
    <property type="protein sequence ID" value="KAH7645605.1"/>
    <property type="molecule type" value="Genomic_DNA"/>
</dbReference>
<evidence type="ECO:0000256" key="1">
    <source>
        <dbReference type="SAM" id="MobiDB-lite"/>
    </source>
</evidence>
<organism evidence="4 5">
    <name type="scientific">Dermatophagoides farinae</name>
    <name type="common">American house dust mite</name>
    <dbReference type="NCBI Taxonomy" id="6954"/>
    <lineage>
        <taxon>Eukaryota</taxon>
        <taxon>Metazoa</taxon>
        <taxon>Ecdysozoa</taxon>
        <taxon>Arthropoda</taxon>
        <taxon>Chelicerata</taxon>
        <taxon>Arachnida</taxon>
        <taxon>Acari</taxon>
        <taxon>Acariformes</taxon>
        <taxon>Sarcoptiformes</taxon>
        <taxon>Astigmata</taxon>
        <taxon>Psoroptidia</taxon>
        <taxon>Analgoidea</taxon>
        <taxon>Pyroglyphidae</taxon>
        <taxon>Dermatophagoidinae</taxon>
        <taxon>Dermatophagoides</taxon>
    </lineage>
</organism>
<protein>
    <submittedName>
        <fullName evidence="4">Uncharacterized protein</fullName>
    </submittedName>
</protein>
<evidence type="ECO:0000313" key="3">
    <source>
        <dbReference type="EMBL" id="KAH7645605.1"/>
    </source>
</evidence>
<keyword evidence="5" id="KW-1185">Reference proteome</keyword>
<reference evidence="4" key="4">
    <citation type="journal article" date="2022" name="Res Sq">
        <title>Comparative Genomics Reveals Insights into the Divergent Evolution of Astigmatic Mites and Household Pest Adaptations.</title>
        <authorList>
            <person name="Xiong Q."/>
            <person name="Wan A.T.-Y."/>
            <person name="Liu X.-Y."/>
            <person name="Fung C.S.-H."/>
            <person name="Xiao X."/>
            <person name="Malainual N."/>
            <person name="Hou J."/>
            <person name="Wang L."/>
            <person name="Wang M."/>
            <person name="Yang K."/>
            <person name="Cui Y."/>
            <person name="Leung E."/>
            <person name="Nong W."/>
            <person name="Shin S.-K."/>
            <person name="Au S."/>
            <person name="Jeong K.Y."/>
            <person name="Chew F.T."/>
            <person name="Hui J."/>
            <person name="Leung T.F."/>
            <person name="Tungtrongchitr A."/>
            <person name="Zhong N."/>
            <person name="Liu Z."/>
            <person name="Tsui S."/>
        </authorList>
    </citation>
    <scope>NUCLEOTIDE SEQUENCE</scope>
    <source>
        <strain evidence="4">Derf</strain>
        <tissue evidence="4">Whole organism</tissue>
    </source>
</reference>
<feature type="compositionally biased region" description="Polar residues" evidence="1">
    <location>
        <begin position="58"/>
        <end position="70"/>
    </location>
</feature>
<sequence length="113" mass="13125">MFVISLYQIWIIFFASSIFLFIFKCVTNEKQKQYKTEYDNEQKAKKSATVVDPKKEQQPQTKNKSPDNLNLTTLESMDSAFRPRSTQEEFLSKNLMSVIPAPGDETIVTKTYK</sequence>
<feature type="region of interest" description="Disordered" evidence="1">
    <location>
        <begin position="36"/>
        <end position="70"/>
    </location>
</feature>